<protein>
    <submittedName>
        <fullName evidence="2">Uncharacterized protein</fullName>
    </submittedName>
</protein>
<proteinExistence type="predicted"/>
<feature type="compositionally biased region" description="Basic residues" evidence="1">
    <location>
        <begin position="1078"/>
        <end position="1096"/>
    </location>
</feature>
<comment type="caution">
    <text evidence="2">The sequence shown here is derived from an EMBL/GenBank/DDBJ whole genome shotgun (WGS) entry which is preliminary data.</text>
</comment>
<accession>A0AAV2TBN2</accession>
<organism evidence="2 3">
    <name type="scientific">Calicophoron daubneyi</name>
    <name type="common">Rumen fluke</name>
    <name type="synonym">Paramphistomum daubneyi</name>
    <dbReference type="NCBI Taxonomy" id="300641"/>
    <lineage>
        <taxon>Eukaryota</taxon>
        <taxon>Metazoa</taxon>
        <taxon>Spiralia</taxon>
        <taxon>Lophotrochozoa</taxon>
        <taxon>Platyhelminthes</taxon>
        <taxon>Trematoda</taxon>
        <taxon>Digenea</taxon>
        <taxon>Plagiorchiida</taxon>
        <taxon>Pronocephalata</taxon>
        <taxon>Paramphistomoidea</taxon>
        <taxon>Paramphistomidae</taxon>
        <taxon>Calicophoron</taxon>
    </lineage>
</organism>
<name>A0AAV2TBN2_CALDB</name>
<evidence type="ECO:0000313" key="2">
    <source>
        <dbReference type="EMBL" id="CAL5134783.1"/>
    </source>
</evidence>
<dbReference type="AlphaFoldDB" id="A0AAV2TBN2"/>
<evidence type="ECO:0000313" key="3">
    <source>
        <dbReference type="Proteomes" id="UP001497525"/>
    </source>
</evidence>
<feature type="compositionally biased region" description="Polar residues" evidence="1">
    <location>
        <begin position="1053"/>
        <end position="1065"/>
    </location>
</feature>
<feature type="compositionally biased region" description="Basic and acidic residues" evidence="1">
    <location>
        <begin position="277"/>
        <end position="288"/>
    </location>
</feature>
<feature type="compositionally biased region" description="Polar residues" evidence="1">
    <location>
        <begin position="84"/>
        <end position="94"/>
    </location>
</feature>
<feature type="compositionally biased region" description="Low complexity" evidence="1">
    <location>
        <begin position="1066"/>
        <end position="1077"/>
    </location>
</feature>
<feature type="region of interest" description="Disordered" evidence="1">
    <location>
        <begin position="54"/>
        <end position="120"/>
    </location>
</feature>
<feature type="compositionally biased region" description="Polar residues" evidence="1">
    <location>
        <begin position="1030"/>
        <end position="1041"/>
    </location>
</feature>
<feature type="compositionally biased region" description="Low complexity" evidence="1">
    <location>
        <begin position="55"/>
        <end position="66"/>
    </location>
</feature>
<dbReference type="Proteomes" id="UP001497525">
    <property type="component" value="Unassembled WGS sequence"/>
</dbReference>
<feature type="region of interest" description="Disordered" evidence="1">
    <location>
        <begin position="1023"/>
        <end position="1096"/>
    </location>
</feature>
<sequence length="1096" mass="113997">MYSSNLSYNHSVDSQEPQSFYSRILLPDDVPARNHSPSSRSHNYFFSHRSIADGSSRQSSLSSRSSGTTKKPSFLREPHMPTILSFQPQPSYNSPALKRRSRRDKIPDSRLIKARPRTVGPPDLTIDKAVRIIESRKRPSILNTYEYESQDSFFDGQDSKRRCLSGRTSQKPNVASLGDKSSNGFKYTSLTELKNCPFKFSPNTSLQISSSLPPCSFSCADSMEGVQPRTTGASDPSTLGLSTGNISKRTVVHNRYGSSLRRRIPYMSPSEIDALLPKKTEEPTKESNNEDVELPNTDVCGSPQTPDSQKMPNAVGEQFDDVSQFATDSSVEVLEEPSAVALNATKRPASLNPVGSVARFIANLEAQSFNLSSPSPNNGINPAVSGFVKPVAPSLLGKCSSPAAVHSRVNRIRGLLSALPSMSEASGTAKLAVVSNSTVASALNKCSLPSDSHGMKFGLSGVAAVPSAPPVSGTASTVVLPFKPLPVIMTSTAEVSLPKLPAFATSPLAVSCTSSSGVSSGVVSLTSNSSVASSIAPLKLPSVTSVLPFSSPTTPRSEPQVTSTSFMPKTTITSVAVVTPQIDVTSQPNNSAPVLASSPLPSIFGAANFQKTGVVAATLSETALLSFGTSTSSSSLLPANSNTNTISKIPSFPSLNACSKAPNFPTFTFAASNSGPTTTTIMATASVPSTSGGSTNFLKLGVPAVSTSSGTSVFTFPSTEKGFKLSAPSVQPSTTSNNLFGSVPPFKPNPTVALSQPLGVKPANSNPALPSSSTPVFSFLSPTVTQANPTFCFSASPSNPTFLTSSQNPTTTSSFSFGAVASVQSSCAPSWTNTGPSFAFKFTTTAEQSKTTGASFTTSTAPNLFNLGIKSTSLPSVTPTTTASPNANVFIKSPSVQWPAVSQALNSVATNPFSFTPTSIASGLPKSITSPVQLFQFESTGGPQMAVSTSAQLPSVGSASSLFSFGQQPQAQQQQQQPQQNPSSQPFQTDVFNASTSATAASNIFQFGSSKLSSSTGGFNFGQSPAAPVSQPTFGSQSSPSGGFVFGQASALGGQSPNPFTFGTSAPNPAAAGAIALPRRRPTSSRRTRLSRGGAK</sequence>
<evidence type="ECO:0000256" key="1">
    <source>
        <dbReference type="SAM" id="MobiDB-lite"/>
    </source>
</evidence>
<feature type="region of interest" description="Disordered" evidence="1">
    <location>
        <begin position="964"/>
        <end position="989"/>
    </location>
</feature>
<feature type="compositionally biased region" description="Polar residues" evidence="1">
    <location>
        <begin position="302"/>
        <end position="311"/>
    </location>
</feature>
<reference evidence="2" key="1">
    <citation type="submission" date="2024-06" db="EMBL/GenBank/DDBJ databases">
        <authorList>
            <person name="Liu X."/>
            <person name="Lenzi L."/>
            <person name="Haldenby T S."/>
            <person name="Uol C."/>
        </authorList>
    </citation>
    <scope>NUCLEOTIDE SEQUENCE</scope>
</reference>
<feature type="region of interest" description="Disordered" evidence="1">
    <location>
        <begin position="277"/>
        <end position="311"/>
    </location>
</feature>
<dbReference type="EMBL" id="CAXLJL010000223">
    <property type="protein sequence ID" value="CAL5134783.1"/>
    <property type="molecule type" value="Genomic_DNA"/>
</dbReference>
<gene>
    <name evidence="2" type="ORF">CDAUBV1_LOCUS8744</name>
</gene>